<dbReference type="CDD" id="cd00431">
    <property type="entry name" value="cysteine_hydrolases"/>
    <property type="match status" value="1"/>
</dbReference>
<reference evidence="3 4" key="1">
    <citation type="submission" date="2018-06" db="EMBL/GenBank/DDBJ databases">
        <title>Complete genome of Desulfovibrio marinus P48SEP.</title>
        <authorList>
            <person name="Crispim J.S."/>
            <person name="Vidigal P.M.P."/>
            <person name="Silva L.C.F."/>
            <person name="Araujo L.C."/>
            <person name="Laguardia C.N."/>
            <person name="Dias R.S."/>
            <person name="Sousa M.P."/>
            <person name="Paula S.O."/>
            <person name="Silva C."/>
        </authorList>
    </citation>
    <scope>NUCLEOTIDE SEQUENCE [LARGE SCALE GENOMIC DNA]</scope>
    <source>
        <strain evidence="3 4">P48SEP</strain>
    </source>
</reference>
<dbReference type="PANTHER" id="PTHR43540:SF6">
    <property type="entry name" value="ISOCHORISMATASE-LIKE DOMAIN-CONTAINING PROTEIN"/>
    <property type="match status" value="1"/>
</dbReference>
<sequence length="186" mass="19908">MDITRSALVIIDMVNDFVRPKGALHVPGAEGCAPAIASLRKAFHAGGGLVLFLCDAHDPQDPEFENWPAHSVRGTEGAQVITELAPEPGDIVIPKCCIDTFKQPEFPELLACRKIETLIVTGVATEYCVLATALGGRRHGYDVTVVEDAVRGVDLKEGDVDKAIRSMREAGCRFAPSGKVLAEIEG</sequence>
<dbReference type="Pfam" id="PF00857">
    <property type="entry name" value="Isochorismatase"/>
    <property type="match status" value="1"/>
</dbReference>
<dbReference type="PANTHER" id="PTHR43540">
    <property type="entry name" value="PEROXYUREIDOACRYLATE/UREIDOACRYLATE AMIDOHYDROLASE-RELATED"/>
    <property type="match status" value="1"/>
</dbReference>
<dbReference type="Proteomes" id="UP000434052">
    <property type="component" value="Unassembled WGS sequence"/>
</dbReference>
<feature type="domain" description="Isochorismatase-like" evidence="2">
    <location>
        <begin position="6"/>
        <end position="172"/>
    </location>
</feature>
<dbReference type="SUPFAM" id="SSF52499">
    <property type="entry name" value="Isochorismatase-like hydrolases"/>
    <property type="match status" value="1"/>
</dbReference>
<dbReference type="EMBL" id="QMIF01000013">
    <property type="protein sequence ID" value="TVM31934.1"/>
    <property type="molecule type" value="Genomic_DNA"/>
</dbReference>
<accession>A0A6P1ZE21</accession>
<proteinExistence type="predicted"/>
<evidence type="ECO:0000256" key="1">
    <source>
        <dbReference type="ARBA" id="ARBA00022801"/>
    </source>
</evidence>
<evidence type="ECO:0000313" key="3">
    <source>
        <dbReference type="EMBL" id="TVM31934.1"/>
    </source>
</evidence>
<dbReference type="AlphaFoldDB" id="A0A6P1ZE21"/>
<dbReference type="OrthoDB" id="9791276at2"/>
<gene>
    <name evidence="3" type="ORF">DQK91_17170</name>
</gene>
<dbReference type="InterPro" id="IPR000868">
    <property type="entry name" value="Isochorismatase-like_dom"/>
</dbReference>
<dbReference type="InterPro" id="IPR050272">
    <property type="entry name" value="Isochorismatase-like_hydrls"/>
</dbReference>
<evidence type="ECO:0000259" key="2">
    <source>
        <dbReference type="Pfam" id="PF00857"/>
    </source>
</evidence>
<protein>
    <submittedName>
        <fullName evidence="3">Cysteine hydrolase</fullName>
    </submittedName>
</protein>
<dbReference type="GO" id="GO:0016787">
    <property type="term" value="F:hydrolase activity"/>
    <property type="evidence" value="ECO:0007669"/>
    <property type="project" value="UniProtKB-KW"/>
</dbReference>
<evidence type="ECO:0000313" key="4">
    <source>
        <dbReference type="Proteomes" id="UP000434052"/>
    </source>
</evidence>
<keyword evidence="1 3" id="KW-0378">Hydrolase</keyword>
<name>A0A6P1ZE21_9BACT</name>
<comment type="caution">
    <text evidence="3">The sequence shown here is derived from an EMBL/GenBank/DDBJ whole genome shotgun (WGS) entry which is preliminary data.</text>
</comment>
<organism evidence="3 4">
    <name type="scientific">Oceanidesulfovibrio marinus</name>
    <dbReference type="NCBI Taxonomy" id="370038"/>
    <lineage>
        <taxon>Bacteria</taxon>
        <taxon>Pseudomonadati</taxon>
        <taxon>Thermodesulfobacteriota</taxon>
        <taxon>Desulfovibrionia</taxon>
        <taxon>Desulfovibrionales</taxon>
        <taxon>Desulfovibrionaceae</taxon>
        <taxon>Oceanidesulfovibrio</taxon>
    </lineage>
</organism>
<dbReference type="InterPro" id="IPR036380">
    <property type="entry name" value="Isochorismatase-like_sf"/>
</dbReference>
<dbReference type="Gene3D" id="3.40.50.850">
    <property type="entry name" value="Isochorismatase-like"/>
    <property type="match status" value="1"/>
</dbReference>
<dbReference type="RefSeq" id="WP_144306618.1">
    <property type="nucleotide sequence ID" value="NZ_QMIF01000013.1"/>
</dbReference>